<keyword evidence="2" id="KW-0472">Membrane</keyword>
<dbReference type="Gene3D" id="3.60.40.10">
    <property type="entry name" value="PPM-type phosphatase domain"/>
    <property type="match status" value="1"/>
</dbReference>
<dbReference type="InterPro" id="IPR015943">
    <property type="entry name" value="WD40/YVTN_repeat-like_dom_sf"/>
</dbReference>
<sequence>IWISTNNGISRFTPLTKTFKNYTVDDGLQGNEFNGNAYFESSSGEMFFGGVYGITAFRPHEIEDNPFIPPVVITSFSKFNKEVKFDRPLSEIGELVLSHKDYVFSFEFAALDYSAPSKNQYAYRMKGLDDDWIPTGSDKRFAYYTTLPPGRYEFMVKGSNNDGLWNEEGTSVKIRITPPFHQTWWFRAVVFLLVVLIVRIWHHRRLRNTRITAELRAAHDAQMSIMPHSDPEIEGLDISGICIPANEVGGDFYDYISMNMNRERFGIVIGDVAGKAMKAAMVAVMSSGMVFSKADEDLPTDEIATQLNRAIYHKTDEIVYTALCLGFIDLVTKEFSFTLAGFCPPLLKSDGELQRLDGSGPRFPLGMLEEVVYEKRTIELAAGDVLVLYTDGVTESRNRAKEFYGYEGLERLVGELDSAAMSAKEIKDSIVADVKLFSQDTPQMDDLTVIVVKVE</sequence>
<evidence type="ECO:0000313" key="4">
    <source>
        <dbReference type="EMBL" id="HER44524.1"/>
    </source>
</evidence>
<feature type="transmembrane region" description="Helical" evidence="2">
    <location>
        <begin position="184"/>
        <end position="201"/>
    </location>
</feature>
<protein>
    <recommendedName>
        <fullName evidence="3">PPM-type phosphatase domain-containing protein</fullName>
    </recommendedName>
</protein>
<keyword evidence="1" id="KW-0378">Hydrolase</keyword>
<keyword evidence="2" id="KW-0812">Transmembrane</keyword>
<accession>A0A7V2F4L2</accession>
<dbReference type="GO" id="GO:0016791">
    <property type="term" value="F:phosphatase activity"/>
    <property type="evidence" value="ECO:0007669"/>
    <property type="project" value="TreeGrafter"/>
</dbReference>
<dbReference type="InterPro" id="IPR052016">
    <property type="entry name" value="Bact_Sigma-Reg"/>
</dbReference>
<evidence type="ECO:0000256" key="1">
    <source>
        <dbReference type="ARBA" id="ARBA00022801"/>
    </source>
</evidence>
<evidence type="ECO:0000259" key="3">
    <source>
        <dbReference type="SMART" id="SM00331"/>
    </source>
</evidence>
<reference evidence="4" key="1">
    <citation type="journal article" date="2020" name="mSystems">
        <title>Genome- and Community-Level Interaction Insights into Carbon Utilization and Element Cycling Functions of Hydrothermarchaeota in Hydrothermal Sediment.</title>
        <authorList>
            <person name="Zhou Z."/>
            <person name="Liu Y."/>
            <person name="Xu W."/>
            <person name="Pan J."/>
            <person name="Luo Z.H."/>
            <person name="Li M."/>
        </authorList>
    </citation>
    <scope>NUCLEOTIDE SEQUENCE [LARGE SCALE GENOMIC DNA]</scope>
    <source>
        <strain evidence="4">SpSt-1233</strain>
    </source>
</reference>
<dbReference type="InterPro" id="IPR001932">
    <property type="entry name" value="PPM-type_phosphatase-like_dom"/>
</dbReference>
<dbReference type="Gene3D" id="2.60.40.10">
    <property type="entry name" value="Immunoglobulins"/>
    <property type="match status" value="1"/>
</dbReference>
<dbReference type="Pfam" id="PF07228">
    <property type="entry name" value="SpoIIE"/>
    <property type="match status" value="1"/>
</dbReference>
<feature type="non-terminal residue" evidence="4">
    <location>
        <position position="1"/>
    </location>
</feature>
<dbReference type="Gene3D" id="2.130.10.10">
    <property type="entry name" value="YVTN repeat-like/Quinoprotein amine dehydrogenase"/>
    <property type="match status" value="1"/>
</dbReference>
<dbReference type="InterPro" id="IPR013783">
    <property type="entry name" value="Ig-like_fold"/>
</dbReference>
<dbReference type="SUPFAM" id="SSF81606">
    <property type="entry name" value="PP2C-like"/>
    <property type="match status" value="1"/>
</dbReference>
<gene>
    <name evidence="4" type="ORF">ENO08_08710</name>
</gene>
<comment type="caution">
    <text evidence="4">The sequence shown here is derived from an EMBL/GenBank/DDBJ whole genome shotgun (WGS) entry which is preliminary data.</text>
</comment>
<name>A0A7V2F4L2_UNCEI</name>
<dbReference type="EMBL" id="DSEC01000623">
    <property type="protein sequence ID" value="HER44524.1"/>
    <property type="molecule type" value="Genomic_DNA"/>
</dbReference>
<dbReference type="Proteomes" id="UP000886069">
    <property type="component" value="Unassembled WGS sequence"/>
</dbReference>
<keyword evidence="2" id="KW-1133">Transmembrane helix</keyword>
<dbReference type="InterPro" id="IPR011123">
    <property type="entry name" value="Y_Y_Y"/>
</dbReference>
<proteinExistence type="predicted"/>
<organism evidence="4">
    <name type="scientific">Eiseniibacteriota bacterium</name>
    <dbReference type="NCBI Taxonomy" id="2212470"/>
    <lineage>
        <taxon>Bacteria</taxon>
        <taxon>Candidatus Eiseniibacteriota</taxon>
    </lineage>
</organism>
<dbReference type="FunFam" id="2.60.40.10:FF:000791">
    <property type="entry name" value="Two-component system sensor histidine kinase/response regulator"/>
    <property type="match status" value="1"/>
</dbReference>
<dbReference type="SMART" id="SM00331">
    <property type="entry name" value="PP2C_SIG"/>
    <property type="match status" value="1"/>
</dbReference>
<dbReference type="PANTHER" id="PTHR43156:SF2">
    <property type="entry name" value="STAGE II SPORULATION PROTEIN E"/>
    <property type="match status" value="1"/>
</dbReference>
<dbReference type="InterPro" id="IPR036457">
    <property type="entry name" value="PPM-type-like_dom_sf"/>
</dbReference>
<evidence type="ECO:0000256" key="2">
    <source>
        <dbReference type="SAM" id="Phobius"/>
    </source>
</evidence>
<feature type="domain" description="PPM-type phosphatase" evidence="3">
    <location>
        <begin position="233"/>
        <end position="454"/>
    </location>
</feature>
<dbReference type="PANTHER" id="PTHR43156">
    <property type="entry name" value="STAGE II SPORULATION PROTEIN E-RELATED"/>
    <property type="match status" value="1"/>
</dbReference>
<dbReference type="AlphaFoldDB" id="A0A7V2F4L2"/>
<dbReference type="Pfam" id="PF07495">
    <property type="entry name" value="Y_Y_Y"/>
    <property type="match status" value="1"/>
</dbReference>